<protein>
    <submittedName>
        <fullName evidence="7">UPF0668 protein C10orf76 homolog</fullName>
    </submittedName>
</protein>
<feature type="compositionally biased region" description="Polar residues" evidence="5">
    <location>
        <begin position="352"/>
        <end position="364"/>
    </location>
</feature>
<dbReference type="GO" id="GO:0016020">
    <property type="term" value="C:membrane"/>
    <property type="evidence" value="ECO:0007669"/>
    <property type="project" value="UniProtKB-SubCell"/>
</dbReference>
<gene>
    <name evidence="7" type="primary">Armh3</name>
</gene>
<evidence type="ECO:0000256" key="4">
    <source>
        <dbReference type="ARBA" id="ARBA00023136"/>
    </source>
</evidence>
<dbReference type="InterPro" id="IPR039868">
    <property type="entry name" value="ARMD3-like"/>
</dbReference>
<proteinExistence type="evidence at transcript level"/>
<dbReference type="PANTHER" id="PTHR13608">
    <property type="entry name" value="ARMADILLO-LIKE HELICAL DOMAIN-CONTAINING PROTEIN 3"/>
    <property type="match status" value="1"/>
</dbReference>
<keyword evidence="2" id="KW-0812">Transmembrane</keyword>
<evidence type="ECO:0000313" key="7">
    <source>
        <dbReference type="EMBL" id="CAB3223158.1"/>
    </source>
</evidence>
<dbReference type="PANTHER" id="PTHR13608:SF3">
    <property type="entry name" value="ARMADILLO-LIKE HELICAL DOMAIN-CONTAINING PROTEIN 3"/>
    <property type="match status" value="1"/>
</dbReference>
<dbReference type="Pfam" id="PF08427">
    <property type="entry name" value="ARMH3_C"/>
    <property type="match status" value="1"/>
</dbReference>
<dbReference type="InterPro" id="IPR013636">
    <property type="entry name" value="ARMH3_C"/>
</dbReference>
<keyword evidence="3" id="KW-1133">Transmembrane helix</keyword>
<dbReference type="SMART" id="SM01158">
    <property type="entry name" value="DUF1741"/>
    <property type="match status" value="1"/>
</dbReference>
<evidence type="ECO:0000256" key="2">
    <source>
        <dbReference type="ARBA" id="ARBA00022692"/>
    </source>
</evidence>
<evidence type="ECO:0000259" key="6">
    <source>
        <dbReference type="SMART" id="SM01158"/>
    </source>
</evidence>
<comment type="subcellular location">
    <subcellularLocation>
        <location evidence="1">Membrane</location>
    </subcellularLocation>
</comment>
<name>A0A6F9D6M4_9ASCI</name>
<reference evidence="7" key="1">
    <citation type="submission" date="2020-04" db="EMBL/GenBank/DDBJ databases">
        <authorList>
            <person name="Neveu A P."/>
        </authorList>
    </citation>
    <scope>NUCLEOTIDE SEQUENCE</scope>
    <source>
        <tissue evidence="7">Whole embryo</tissue>
    </source>
</reference>
<keyword evidence="4" id="KW-0472">Membrane</keyword>
<organism evidence="7">
    <name type="scientific">Phallusia mammillata</name>
    <dbReference type="NCBI Taxonomy" id="59560"/>
    <lineage>
        <taxon>Eukaryota</taxon>
        <taxon>Metazoa</taxon>
        <taxon>Chordata</taxon>
        <taxon>Tunicata</taxon>
        <taxon>Ascidiacea</taxon>
        <taxon>Phlebobranchia</taxon>
        <taxon>Ascidiidae</taxon>
        <taxon>Phallusia</taxon>
    </lineage>
</organism>
<feature type="domain" description="Armadillo-like helical" evidence="6">
    <location>
        <begin position="443"/>
        <end position="679"/>
    </location>
</feature>
<evidence type="ECO:0000256" key="1">
    <source>
        <dbReference type="ARBA" id="ARBA00004370"/>
    </source>
</evidence>
<dbReference type="AlphaFoldDB" id="A0A6F9D6M4"/>
<dbReference type="GO" id="GO:0005829">
    <property type="term" value="C:cytosol"/>
    <property type="evidence" value="ECO:0007669"/>
    <property type="project" value="TreeGrafter"/>
</dbReference>
<sequence length="693" mass="79781">MLRRGSEGKKPLKEKILLLYDTIFKAEDLALESPNFWDEFFLLKVNAEYLEKKFEALSAKELLNFKDDLNRFFSKCSEYIVSDHLIRMINALQTISCLFRIVLTHDLGDHGFEAIDLLIGFNSAEVQMQLLLRALTSILTNTSLTPQDEDEEVDEDDHVYPPVLKSLVLQLLLIITTGIDNISQNTFLEYIMMEGDGLESALVEMLADPVVRSRHGQDVLLLLTLLVNYRKYESVNPYIMKVSVLDNELALNGLASVISSSLANFNKQFVTKQEETKSSGLFSTITNMVGSMFIGDSDEQKQLIRTNEAILLALYEAVHLNRNFISVLTHSHPDTLIGTPPTTPKSGDGAARTSSTPNTPTADSALSIGSTNNVLCSFIQYTSIVMQDTKVKQNIGSAKLCFLILVCITEDQFANSFLHDDNMVFRIHIHRMPMRHRKVRAMDDGRSRPLACWLFDLATEFIISHMMKEFPFMQHMRCVCIIHRLMCYQKKCHIRLQYNWKELWTALITFVKFIMSNETSFISQWKNGVFVLLTQVINLFNMFITFGDTFLPSPTSYDELYYEIVRMAQVFDNLHSAVLRYVNHPEYKEFASRLNNATVNIRAIIHHFRPKIDKWSKDNNLTTLTEEEVLEVVRNNYDSLTLRLQDNLDHFERYSERPKETSYFSDLVRSIVQGYKKALVFEQIDLQKYSSSF</sequence>
<dbReference type="EMBL" id="LR783059">
    <property type="protein sequence ID" value="CAB3223158.1"/>
    <property type="molecule type" value="mRNA"/>
</dbReference>
<evidence type="ECO:0000256" key="3">
    <source>
        <dbReference type="ARBA" id="ARBA00022989"/>
    </source>
</evidence>
<accession>A0A6F9D6M4</accession>
<feature type="region of interest" description="Disordered" evidence="5">
    <location>
        <begin position="335"/>
        <end position="364"/>
    </location>
</feature>
<evidence type="ECO:0000256" key="5">
    <source>
        <dbReference type="SAM" id="MobiDB-lite"/>
    </source>
</evidence>